<dbReference type="CDD" id="cd01894">
    <property type="entry name" value="EngA1"/>
    <property type="match status" value="1"/>
</dbReference>
<dbReference type="InterPro" id="IPR031166">
    <property type="entry name" value="G_ENGA"/>
</dbReference>
<dbReference type="Proteomes" id="UP000266796">
    <property type="component" value="Chromosome"/>
</dbReference>
<dbReference type="KEGG" id="kso:CKSOR_00373"/>
<evidence type="ECO:0000313" key="12">
    <source>
        <dbReference type="EMBL" id="AWD32490.1"/>
    </source>
</evidence>
<dbReference type="SUPFAM" id="SSF52540">
    <property type="entry name" value="P-loop containing nucleoside triphosphate hydrolases"/>
    <property type="match status" value="2"/>
</dbReference>
<keyword evidence="3 8" id="KW-0690">Ribosome biogenesis</keyword>
<reference evidence="12 13" key="1">
    <citation type="journal article" date="2018" name="Parasitology">
        <title>The reduced genome of Candidatus Kinetoplastibacterium sorsogonicusi, the endosymbiont of Kentomonas sorsogonicus (Trypanosomatidae): loss of the haem-synthesis pathway.</title>
        <authorList>
            <person name="Silva F.M."/>
            <person name="Kostygov A.Y."/>
            <person name="Spodareva V.V."/>
            <person name="Butenko A."/>
            <person name="Tossou R."/>
            <person name="Lukes J."/>
            <person name="Yurchenko V."/>
            <person name="Alves J.M.P."/>
        </authorList>
    </citation>
    <scope>NUCLEOTIDE SEQUENCE [LARGE SCALE GENOMIC DNA]</scope>
    <source>
        <strain evidence="12 13">MF-08</strain>
    </source>
</reference>
<dbReference type="GO" id="GO:0043022">
    <property type="term" value="F:ribosome binding"/>
    <property type="evidence" value="ECO:0007669"/>
    <property type="project" value="TreeGrafter"/>
</dbReference>
<dbReference type="FunFam" id="3.40.50.300:FF:000057">
    <property type="entry name" value="GTPase Der"/>
    <property type="match status" value="1"/>
</dbReference>
<dbReference type="GO" id="GO:0042254">
    <property type="term" value="P:ribosome biogenesis"/>
    <property type="evidence" value="ECO:0007669"/>
    <property type="project" value="UniProtKB-KW"/>
</dbReference>
<evidence type="ECO:0000256" key="3">
    <source>
        <dbReference type="ARBA" id="ARBA00022517"/>
    </source>
</evidence>
<comment type="similarity">
    <text evidence="1 8 9 10">Belongs to the TRAFAC class TrmE-Era-EngA-EngB-Septin-like GTPase superfamily. EngA (Der) GTPase family.</text>
</comment>
<dbReference type="CDD" id="cd01895">
    <property type="entry name" value="EngA2"/>
    <property type="match status" value="1"/>
</dbReference>
<dbReference type="OrthoDB" id="9805918at2"/>
<dbReference type="PANTHER" id="PTHR43834">
    <property type="entry name" value="GTPASE DER"/>
    <property type="match status" value="1"/>
</dbReference>
<evidence type="ECO:0000256" key="2">
    <source>
        <dbReference type="ARBA" id="ARBA00020953"/>
    </source>
</evidence>
<dbReference type="GO" id="GO:0005525">
    <property type="term" value="F:GTP binding"/>
    <property type="evidence" value="ECO:0007669"/>
    <property type="project" value="UniProtKB-UniRule"/>
</dbReference>
<keyword evidence="13" id="KW-1185">Reference proteome</keyword>
<keyword evidence="4 10" id="KW-0677">Repeat</keyword>
<accession>A0A3Q8ETQ6</accession>
<evidence type="ECO:0000256" key="5">
    <source>
        <dbReference type="ARBA" id="ARBA00022741"/>
    </source>
</evidence>
<dbReference type="InterPro" id="IPR032859">
    <property type="entry name" value="KH_dom-like"/>
</dbReference>
<feature type="domain" description="EngA-type G" evidence="11">
    <location>
        <begin position="184"/>
        <end position="355"/>
    </location>
</feature>
<feature type="binding site" evidence="8">
    <location>
        <begin position="190"/>
        <end position="197"/>
    </location>
    <ligand>
        <name>GTP</name>
        <dbReference type="ChEBI" id="CHEBI:37565"/>
        <label>2</label>
    </ligand>
</feature>
<feature type="binding site" evidence="8">
    <location>
        <begin position="11"/>
        <end position="18"/>
    </location>
    <ligand>
        <name>GTP</name>
        <dbReference type="ChEBI" id="CHEBI:37565"/>
        <label>1</label>
    </ligand>
</feature>
<dbReference type="PANTHER" id="PTHR43834:SF6">
    <property type="entry name" value="GTPASE DER"/>
    <property type="match status" value="1"/>
</dbReference>
<sequence>MYFKPIITLVGRPNVGKSTLFNRLTKSRNALVADFPGLTRDRNYGECKISTKPFIVVDTGGFEPVIKNGIESEMSKQTKEAILESDIILFLVDVRSGLNNTDYDIAKLLRLSSKKHIIVVINKSEGLETWQSNNNFYELGFEKYFSISSAHGHGIDKMINYICSIIPDYQSNNNVSNNINYNKIKLAIVGRPNVGKSTFINTIIGENRVVVFDMPGTTRDIVKIDFCKNKQEYIVIDTAGLRKKGKVFHTIEKFSIVKTLQAIEDSNVVLLIVDHQIQEQDLHIIRFIIESGKSIVIAINKCENLKMHEMQELILNCRREIHFLNFAKVHCISALTGKGINNIFHSIENAYASAFKKLSTPLLTRTLQSAVLHQQPPKKTNFRPKLKYAHQGGHNPPVIIIHGTSLYSISNDYRRFLEKYFREKFHLEGTPLRIEFKSSKNPYFNREKNE</sequence>
<evidence type="ECO:0000256" key="9">
    <source>
        <dbReference type="PROSITE-ProRule" id="PRU01049"/>
    </source>
</evidence>
<dbReference type="InterPro" id="IPR016484">
    <property type="entry name" value="GTPase_Der"/>
</dbReference>
<comment type="caution">
    <text evidence="8">Lacks conserved residue(s) required for the propagation of feature annotation.</text>
</comment>
<keyword evidence="5 8" id="KW-0547">Nucleotide-binding</keyword>
<organism evidence="12 13">
    <name type="scientific">Candidatus Kinetoplastidibacterium kentomonadis</name>
    <dbReference type="NCBI Taxonomy" id="1576550"/>
    <lineage>
        <taxon>Bacteria</taxon>
        <taxon>Pseudomonadati</taxon>
        <taxon>Pseudomonadota</taxon>
        <taxon>Betaproteobacteria</taxon>
        <taxon>Candidatus Kinetoplastidibacterium</taxon>
    </lineage>
</organism>
<dbReference type="FunFam" id="3.30.300.20:FF:000004">
    <property type="entry name" value="GTPase Der"/>
    <property type="match status" value="1"/>
</dbReference>
<protein>
    <recommendedName>
        <fullName evidence="2 8">GTPase Der</fullName>
    </recommendedName>
    <alternativeName>
        <fullName evidence="7 8">GTP-binding protein EngA</fullName>
    </alternativeName>
</protein>
<dbReference type="HAMAP" id="MF_00195">
    <property type="entry name" value="GTPase_Der"/>
    <property type="match status" value="1"/>
</dbReference>
<feature type="domain" description="EngA-type G" evidence="11">
    <location>
        <begin position="5"/>
        <end position="170"/>
    </location>
</feature>
<dbReference type="EMBL" id="CP025628">
    <property type="protein sequence ID" value="AWD32490.1"/>
    <property type="molecule type" value="Genomic_DNA"/>
</dbReference>
<dbReference type="InterPro" id="IPR005225">
    <property type="entry name" value="Small_GTP-bd"/>
</dbReference>
<dbReference type="Pfam" id="PF01926">
    <property type="entry name" value="MMR_HSR1"/>
    <property type="match status" value="2"/>
</dbReference>
<dbReference type="RefSeq" id="WP_108673897.1">
    <property type="nucleotide sequence ID" value="NZ_CP025628.1"/>
</dbReference>
<dbReference type="FunFam" id="3.40.50.300:FF:000040">
    <property type="entry name" value="GTPase Der"/>
    <property type="match status" value="1"/>
</dbReference>
<evidence type="ECO:0000256" key="1">
    <source>
        <dbReference type="ARBA" id="ARBA00008279"/>
    </source>
</evidence>
<evidence type="ECO:0000256" key="8">
    <source>
        <dbReference type="HAMAP-Rule" id="MF_00195"/>
    </source>
</evidence>
<feature type="binding site" evidence="8">
    <location>
        <begin position="58"/>
        <end position="62"/>
    </location>
    <ligand>
        <name>GTP</name>
        <dbReference type="ChEBI" id="CHEBI:37565"/>
        <label>1</label>
    </ligand>
</feature>
<dbReference type="PRINTS" id="PR00326">
    <property type="entry name" value="GTP1OBG"/>
</dbReference>
<gene>
    <name evidence="8 12" type="primary">der</name>
    <name evidence="12" type="ORF">CKSOR_00373</name>
</gene>
<dbReference type="Gene3D" id="3.30.300.20">
    <property type="match status" value="1"/>
</dbReference>
<evidence type="ECO:0000256" key="10">
    <source>
        <dbReference type="RuleBase" id="RU004481"/>
    </source>
</evidence>
<evidence type="ECO:0000313" key="13">
    <source>
        <dbReference type="Proteomes" id="UP000266796"/>
    </source>
</evidence>
<dbReference type="PROSITE" id="PS51712">
    <property type="entry name" value="G_ENGA"/>
    <property type="match status" value="2"/>
</dbReference>
<dbReference type="Pfam" id="PF14714">
    <property type="entry name" value="KH_dom-like"/>
    <property type="match status" value="1"/>
</dbReference>
<evidence type="ECO:0000256" key="4">
    <source>
        <dbReference type="ARBA" id="ARBA00022737"/>
    </source>
</evidence>
<dbReference type="NCBIfam" id="TIGR00231">
    <property type="entry name" value="small_GTP"/>
    <property type="match status" value="2"/>
</dbReference>
<dbReference type="Gene3D" id="3.40.50.300">
    <property type="entry name" value="P-loop containing nucleotide triphosphate hydrolases"/>
    <property type="match status" value="2"/>
</dbReference>
<evidence type="ECO:0000256" key="7">
    <source>
        <dbReference type="ARBA" id="ARBA00032345"/>
    </source>
</evidence>
<dbReference type="InterPro" id="IPR027417">
    <property type="entry name" value="P-loop_NTPase"/>
</dbReference>
<comment type="subunit">
    <text evidence="8">Associates with the 50S ribosomal subunit.</text>
</comment>
<evidence type="ECO:0000259" key="11">
    <source>
        <dbReference type="PROSITE" id="PS51712"/>
    </source>
</evidence>
<evidence type="ECO:0000256" key="6">
    <source>
        <dbReference type="ARBA" id="ARBA00023134"/>
    </source>
</evidence>
<dbReference type="InterPro" id="IPR006073">
    <property type="entry name" value="GTP-bd"/>
</dbReference>
<dbReference type="NCBIfam" id="TIGR03594">
    <property type="entry name" value="GTPase_EngA"/>
    <property type="match status" value="1"/>
</dbReference>
<feature type="binding site" evidence="8">
    <location>
        <begin position="122"/>
        <end position="125"/>
    </location>
    <ligand>
        <name>GTP</name>
        <dbReference type="ChEBI" id="CHEBI:37565"/>
        <label>1</label>
    </ligand>
</feature>
<name>A0A3Q8ETQ6_9PROT</name>
<dbReference type="AlphaFoldDB" id="A0A3Q8ETQ6"/>
<comment type="function">
    <text evidence="8 10">GTPase that plays an essential role in the late steps of ribosome biogenesis.</text>
</comment>
<dbReference type="PIRSF" id="PIRSF006485">
    <property type="entry name" value="GTP-binding_EngA"/>
    <property type="match status" value="1"/>
</dbReference>
<dbReference type="InterPro" id="IPR015946">
    <property type="entry name" value="KH_dom-like_a/b"/>
</dbReference>
<feature type="binding site" evidence="8">
    <location>
        <begin position="237"/>
        <end position="241"/>
    </location>
    <ligand>
        <name>GTP</name>
        <dbReference type="ChEBI" id="CHEBI:37565"/>
        <label>2</label>
    </ligand>
</feature>
<proteinExistence type="inferred from homology"/>
<keyword evidence="6 8" id="KW-0342">GTP-binding</keyword>